<dbReference type="PANTHER" id="PTHR30096">
    <property type="entry name" value="4,5-DOPA DIOXYGENASE EXTRADIOL-LIKE PROTEIN"/>
    <property type="match status" value="1"/>
</dbReference>
<dbReference type="Proteomes" id="UP001195483">
    <property type="component" value="Unassembled WGS sequence"/>
</dbReference>
<evidence type="ECO:0000256" key="4">
    <source>
        <dbReference type="ARBA" id="ARBA00022833"/>
    </source>
</evidence>
<keyword evidence="3" id="KW-0479">Metal-binding</keyword>
<comment type="similarity">
    <text evidence="2">Belongs to the DODA-type extradiol aromatic ring-opening dioxygenase family.</text>
</comment>
<dbReference type="PANTHER" id="PTHR30096:SF0">
    <property type="entry name" value="4,5-DOPA DIOXYGENASE EXTRADIOL-LIKE PROTEIN"/>
    <property type="match status" value="1"/>
</dbReference>
<accession>A0AAE0T8B0</accession>
<keyword evidence="4" id="KW-0862">Zinc</keyword>
<evidence type="ECO:0000256" key="1">
    <source>
        <dbReference type="ARBA" id="ARBA00001947"/>
    </source>
</evidence>
<evidence type="ECO:0000313" key="7">
    <source>
        <dbReference type="EMBL" id="KAK3605048.1"/>
    </source>
</evidence>
<organism evidence="7 8">
    <name type="scientific">Potamilus streckersoni</name>
    <dbReference type="NCBI Taxonomy" id="2493646"/>
    <lineage>
        <taxon>Eukaryota</taxon>
        <taxon>Metazoa</taxon>
        <taxon>Spiralia</taxon>
        <taxon>Lophotrochozoa</taxon>
        <taxon>Mollusca</taxon>
        <taxon>Bivalvia</taxon>
        <taxon>Autobranchia</taxon>
        <taxon>Heteroconchia</taxon>
        <taxon>Palaeoheterodonta</taxon>
        <taxon>Unionida</taxon>
        <taxon>Unionoidea</taxon>
        <taxon>Unionidae</taxon>
        <taxon>Ambleminae</taxon>
        <taxon>Lampsilini</taxon>
        <taxon>Potamilus</taxon>
    </lineage>
</organism>
<dbReference type="GO" id="GO:0008270">
    <property type="term" value="F:zinc ion binding"/>
    <property type="evidence" value="ECO:0007669"/>
    <property type="project" value="InterPro"/>
</dbReference>
<dbReference type="CDD" id="cd07363">
    <property type="entry name" value="45_DOPA_Dioxygenase"/>
    <property type="match status" value="1"/>
</dbReference>
<dbReference type="Gene3D" id="3.40.830.10">
    <property type="entry name" value="LigB-like"/>
    <property type="match status" value="1"/>
</dbReference>
<dbReference type="AlphaFoldDB" id="A0AAE0T8B0"/>
<evidence type="ECO:0000256" key="3">
    <source>
        <dbReference type="ARBA" id="ARBA00022723"/>
    </source>
</evidence>
<evidence type="ECO:0000313" key="8">
    <source>
        <dbReference type="Proteomes" id="UP001195483"/>
    </source>
</evidence>
<reference evidence="7" key="1">
    <citation type="journal article" date="2021" name="Genome Biol. Evol.">
        <title>A High-Quality Reference Genome for a Parasitic Bivalve with Doubly Uniparental Inheritance (Bivalvia: Unionida).</title>
        <authorList>
            <person name="Smith C.H."/>
        </authorList>
    </citation>
    <scope>NUCLEOTIDE SEQUENCE</scope>
    <source>
        <strain evidence="7">CHS0354</strain>
    </source>
</reference>
<keyword evidence="8" id="KW-1185">Reference proteome</keyword>
<evidence type="ECO:0000256" key="2">
    <source>
        <dbReference type="ARBA" id="ARBA00007581"/>
    </source>
</evidence>
<dbReference type="InterPro" id="IPR004183">
    <property type="entry name" value="Xdiol_dOase_suB"/>
</dbReference>
<protein>
    <recommendedName>
        <fullName evidence="6">Extradiol ring-cleavage dioxygenase class III enzyme subunit B domain-containing protein</fullName>
    </recommendedName>
</protein>
<comment type="cofactor">
    <cofactor evidence="1">
        <name>Zn(2+)</name>
        <dbReference type="ChEBI" id="CHEBI:29105"/>
    </cofactor>
</comment>
<evidence type="ECO:0000256" key="5">
    <source>
        <dbReference type="ARBA" id="ARBA00023002"/>
    </source>
</evidence>
<dbReference type="GO" id="GO:0016702">
    <property type="term" value="F:oxidoreductase activity, acting on single donors with incorporation of molecular oxygen, incorporation of two atoms of oxygen"/>
    <property type="evidence" value="ECO:0007669"/>
    <property type="project" value="UniProtKB-ARBA"/>
</dbReference>
<dbReference type="Pfam" id="PF02900">
    <property type="entry name" value="LigB"/>
    <property type="match status" value="1"/>
</dbReference>
<feature type="domain" description="Extradiol ring-cleavage dioxygenase class III enzyme subunit B" evidence="6">
    <location>
        <begin position="106"/>
        <end position="339"/>
    </location>
</feature>
<dbReference type="SUPFAM" id="SSF53213">
    <property type="entry name" value="LigB-like"/>
    <property type="match status" value="1"/>
</dbReference>
<proteinExistence type="inferred from homology"/>
<comment type="caution">
    <text evidence="7">The sequence shown here is derived from an EMBL/GenBank/DDBJ whole genome shotgun (WGS) entry which is preliminary data.</text>
</comment>
<keyword evidence="5" id="KW-0560">Oxidoreductase</keyword>
<dbReference type="InterPro" id="IPR014436">
    <property type="entry name" value="Extradiol_dOase_DODA"/>
</dbReference>
<evidence type="ECO:0000259" key="6">
    <source>
        <dbReference type="Pfam" id="PF02900"/>
    </source>
</evidence>
<reference evidence="7" key="3">
    <citation type="submission" date="2023-05" db="EMBL/GenBank/DDBJ databases">
        <authorList>
            <person name="Smith C.H."/>
        </authorList>
    </citation>
    <scope>NUCLEOTIDE SEQUENCE</scope>
    <source>
        <strain evidence="7">CHS0354</strain>
        <tissue evidence="7">Mantle</tissue>
    </source>
</reference>
<reference evidence="7" key="2">
    <citation type="journal article" date="2021" name="Genome Biol. Evol.">
        <title>Developing a high-quality reference genome for a parasitic bivalve with doubly uniparental inheritance (Bivalvia: Unionida).</title>
        <authorList>
            <person name="Smith C.H."/>
        </authorList>
    </citation>
    <scope>NUCLEOTIDE SEQUENCE</scope>
    <source>
        <strain evidence="7">CHS0354</strain>
        <tissue evidence="7">Mantle</tissue>
    </source>
</reference>
<gene>
    <name evidence="7" type="ORF">CHS0354_000714</name>
</gene>
<sequence length="367" mass="41824">MHAESFYLCSRHLPPHENSAYLDVPVECAFALEYGDAEHESFLTFIRKVKGQKQINPDKNEDEWFADNAWYSTITNPNCTVIMNTLAYLDNFTSSLPKQNKRMPVLFTSHGNPMDIPLSREERPFWNTLYKLGLTLQADYDVKAAVVISAHWCTDASYVNTSTTQKQIFDYYGFPSEYYAVHYAAQGAPNIAKDIIHAVPSVKETTEWGLDHGAWPMLMHLFPNANVPVFELSLAYYAQPSYHFELGKQLKSLRDKGVLIIGSGSLIHNLPLIMKKMGSGDARPFGWEVEYDAWLKKQIETRRFDELIHYEASHALGKLASPTPDHFVPVLYSLGLADNYDEIEFFYEAPVSLPAFSERSFVIKNVI</sequence>
<name>A0AAE0T8B0_9BIVA</name>
<dbReference type="EMBL" id="JAEAOA010000085">
    <property type="protein sequence ID" value="KAK3605048.1"/>
    <property type="molecule type" value="Genomic_DNA"/>
</dbReference>
<dbReference type="GO" id="GO:0008198">
    <property type="term" value="F:ferrous iron binding"/>
    <property type="evidence" value="ECO:0007669"/>
    <property type="project" value="InterPro"/>
</dbReference>